<proteinExistence type="predicted"/>
<dbReference type="EMBL" id="KN549420">
    <property type="protein sequence ID" value="KHJ97638.1"/>
    <property type="molecule type" value="Genomic_DNA"/>
</dbReference>
<accession>A0A0B1TJF0</accession>
<dbReference type="Proteomes" id="UP000053660">
    <property type="component" value="Unassembled WGS sequence"/>
</dbReference>
<name>A0A0B1TJF0_OESDE</name>
<keyword evidence="2" id="KW-1185">Reference proteome</keyword>
<sequence length="64" mass="7529">MYESSPDDVFYGDATLRERRFRGVSPNSRFLTELTDPDQFIRKVYVLRRKPEVSGVLHPRARLS</sequence>
<organism evidence="1 2">
    <name type="scientific">Oesophagostomum dentatum</name>
    <name type="common">Nodular worm</name>
    <dbReference type="NCBI Taxonomy" id="61180"/>
    <lineage>
        <taxon>Eukaryota</taxon>
        <taxon>Metazoa</taxon>
        <taxon>Ecdysozoa</taxon>
        <taxon>Nematoda</taxon>
        <taxon>Chromadorea</taxon>
        <taxon>Rhabditida</taxon>
        <taxon>Rhabditina</taxon>
        <taxon>Rhabditomorpha</taxon>
        <taxon>Strongyloidea</taxon>
        <taxon>Strongylidae</taxon>
        <taxon>Oesophagostomum</taxon>
    </lineage>
</organism>
<evidence type="ECO:0000313" key="2">
    <source>
        <dbReference type="Proteomes" id="UP000053660"/>
    </source>
</evidence>
<evidence type="ECO:0000313" key="1">
    <source>
        <dbReference type="EMBL" id="KHJ97638.1"/>
    </source>
</evidence>
<dbReference type="AlphaFoldDB" id="A0A0B1TJF0"/>
<protein>
    <submittedName>
        <fullName evidence="1">Uncharacterized protein</fullName>
    </submittedName>
</protein>
<reference evidence="1 2" key="1">
    <citation type="submission" date="2014-03" db="EMBL/GenBank/DDBJ databases">
        <title>Draft genome of the hookworm Oesophagostomum dentatum.</title>
        <authorList>
            <person name="Mitreva M."/>
        </authorList>
    </citation>
    <scope>NUCLEOTIDE SEQUENCE [LARGE SCALE GENOMIC DNA]</scope>
    <source>
        <strain evidence="1 2">OD-Hann</strain>
    </source>
</reference>
<gene>
    <name evidence="1" type="ORF">OESDEN_02380</name>
</gene>
<dbReference type="OrthoDB" id="5859672at2759"/>